<keyword evidence="1" id="KW-1133">Transmembrane helix</keyword>
<sequence length="34" mass="4139">MLPYFFPSSVLPSPVTLFFFFRVCFLYRSRSWSI</sequence>
<keyword evidence="3" id="KW-1185">Reference proteome</keyword>
<organism evidence="2 3">
    <name type="scientific">Colletotrichum orchidophilum</name>
    <dbReference type="NCBI Taxonomy" id="1209926"/>
    <lineage>
        <taxon>Eukaryota</taxon>
        <taxon>Fungi</taxon>
        <taxon>Dikarya</taxon>
        <taxon>Ascomycota</taxon>
        <taxon>Pezizomycotina</taxon>
        <taxon>Sordariomycetes</taxon>
        <taxon>Hypocreomycetidae</taxon>
        <taxon>Glomerellales</taxon>
        <taxon>Glomerellaceae</taxon>
        <taxon>Colletotrichum</taxon>
    </lineage>
</organism>
<dbReference type="GeneID" id="34557528"/>
<dbReference type="RefSeq" id="XP_022477533.1">
    <property type="nucleotide sequence ID" value="XM_022616018.1"/>
</dbReference>
<dbReference type="Proteomes" id="UP000176998">
    <property type="component" value="Unassembled WGS sequence"/>
</dbReference>
<name>A0A1G4BFW5_9PEZI</name>
<keyword evidence="1" id="KW-0472">Membrane</keyword>
<accession>A0A1G4BFW5</accession>
<protein>
    <submittedName>
        <fullName evidence="2">Uncharacterized protein</fullName>
    </submittedName>
</protein>
<evidence type="ECO:0000313" key="2">
    <source>
        <dbReference type="EMBL" id="OHF00390.1"/>
    </source>
</evidence>
<dbReference type="EMBL" id="MJBS01000028">
    <property type="protein sequence ID" value="OHF00390.1"/>
    <property type="molecule type" value="Genomic_DNA"/>
</dbReference>
<evidence type="ECO:0000256" key="1">
    <source>
        <dbReference type="SAM" id="Phobius"/>
    </source>
</evidence>
<comment type="caution">
    <text evidence="2">The sequence shown here is derived from an EMBL/GenBank/DDBJ whole genome shotgun (WGS) entry which is preliminary data.</text>
</comment>
<proteinExistence type="predicted"/>
<feature type="transmembrane region" description="Helical" evidence="1">
    <location>
        <begin position="6"/>
        <end position="27"/>
    </location>
</feature>
<reference evidence="2 3" key="1">
    <citation type="submission" date="2016-09" db="EMBL/GenBank/DDBJ databases">
        <authorList>
            <person name="Capua I."/>
            <person name="De Benedictis P."/>
            <person name="Joannis T."/>
            <person name="Lombin L.H."/>
            <person name="Cattoli G."/>
        </authorList>
    </citation>
    <scope>NUCLEOTIDE SEQUENCE [LARGE SCALE GENOMIC DNA]</scope>
    <source>
        <strain evidence="2 3">IMI 309357</strain>
    </source>
</reference>
<gene>
    <name evidence="2" type="ORF">CORC01_04371</name>
</gene>
<evidence type="ECO:0000313" key="3">
    <source>
        <dbReference type="Proteomes" id="UP000176998"/>
    </source>
</evidence>
<keyword evidence="1" id="KW-0812">Transmembrane</keyword>
<dbReference type="AlphaFoldDB" id="A0A1G4BFW5"/>